<dbReference type="SUPFAM" id="SSF55961">
    <property type="entry name" value="Bet v1-like"/>
    <property type="match status" value="1"/>
</dbReference>
<feature type="transmembrane region" description="Helical" evidence="1">
    <location>
        <begin position="220"/>
        <end position="243"/>
    </location>
</feature>
<feature type="transmembrane region" description="Helical" evidence="1">
    <location>
        <begin position="195"/>
        <end position="213"/>
    </location>
</feature>
<name>A0A645DBA6_9ZZZZ</name>
<proteinExistence type="predicted"/>
<evidence type="ECO:0000313" key="2">
    <source>
        <dbReference type="EMBL" id="MPM86467.1"/>
    </source>
</evidence>
<keyword evidence="1" id="KW-0812">Transmembrane</keyword>
<gene>
    <name evidence="2" type="ORF">SDC9_133556</name>
</gene>
<sequence>MVTYLLLRPIHLRWNATSAEVAQSMPGDLPIQGWTRAVTINATPEHIWPWLVQWGQGRGGWYSYDWLENLFGFQIHTADAILPEYQNPNIGDPICMAKDVCMSQVFVLEPGKYFGWQTPTPEGTTAWTFIIGLYPLDASSTRVVIRESFGKGALPAPALIAIELPDAVMEMKALQTLKIRAEGTPEPAFNTALEIALWLAALATGIIAVVLFIRRKAWHLPLALGLASTIVLMLITFLFLPLWGRALLDLLLVAATIYTLKK</sequence>
<organism evidence="2">
    <name type="scientific">bioreactor metagenome</name>
    <dbReference type="NCBI Taxonomy" id="1076179"/>
    <lineage>
        <taxon>unclassified sequences</taxon>
        <taxon>metagenomes</taxon>
        <taxon>ecological metagenomes</taxon>
    </lineage>
</organism>
<dbReference type="EMBL" id="VSSQ01034499">
    <property type="protein sequence ID" value="MPM86467.1"/>
    <property type="molecule type" value="Genomic_DNA"/>
</dbReference>
<keyword evidence="1" id="KW-1133">Transmembrane helix</keyword>
<reference evidence="2" key="1">
    <citation type="submission" date="2019-08" db="EMBL/GenBank/DDBJ databases">
        <authorList>
            <person name="Kucharzyk K."/>
            <person name="Murdoch R.W."/>
            <person name="Higgins S."/>
            <person name="Loffler F."/>
        </authorList>
    </citation>
    <scope>NUCLEOTIDE SEQUENCE</scope>
</reference>
<evidence type="ECO:0000256" key="1">
    <source>
        <dbReference type="SAM" id="Phobius"/>
    </source>
</evidence>
<dbReference type="AlphaFoldDB" id="A0A645DBA6"/>
<accession>A0A645DBA6</accession>
<comment type="caution">
    <text evidence="2">The sequence shown here is derived from an EMBL/GenBank/DDBJ whole genome shotgun (WGS) entry which is preliminary data.</text>
</comment>
<keyword evidence="1" id="KW-0472">Membrane</keyword>
<protein>
    <submittedName>
        <fullName evidence="2">Uncharacterized protein</fullName>
    </submittedName>
</protein>